<dbReference type="AlphaFoldDB" id="A0AA39W7X8"/>
<name>A0AA39W7X8_ACESA</name>
<keyword evidence="2" id="KW-1185">Reference proteome</keyword>
<dbReference type="Proteomes" id="UP001168877">
    <property type="component" value="Unassembled WGS sequence"/>
</dbReference>
<accession>A0AA39W7X8</accession>
<evidence type="ECO:0000313" key="1">
    <source>
        <dbReference type="EMBL" id="KAK0606460.1"/>
    </source>
</evidence>
<dbReference type="EMBL" id="JAUESC010000002">
    <property type="protein sequence ID" value="KAK0606460.1"/>
    <property type="molecule type" value="Genomic_DNA"/>
</dbReference>
<protein>
    <submittedName>
        <fullName evidence="1">Uncharacterized protein</fullName>
    </submittedName>
</protein>
<sequence>MQTNKNLNLRLTAKINSIVFNINEARKERTEGTVAILLSEPVHVAGMVKLHECNNYQDFAAEIDRVYSDFKGVARNPNPSLLDPMPGYNVLYRHAENDLQDLDPSNQPWETFAAALDLITAAPI</sequence>
<proteinExistence type="predicted"/>
<comment type="caution">
    <text evidence="1">The sequence shown here is derived from an EMBL/GenBank/DDBJ whole genome shotgun (WGS) entry which is preliminary data.</text>
</comment>
<gene>
    <name evidence="1" type="ORF">LWI29_038044</name>
</gene>
<reference evidence="1" key="2">
    <citation type="submission" date="2023-06" db="EMBL/GenBank/DDBJ databases">
        <authorList>
            <person name="Swenson N.G."/>
            <person name="Wegrzyn J.L."/>
            <person name="Mcevoy S.L."/>
        </authorList>
    </citation>
    <scope>NUCLEOTIDE SEQUENCE</scope>
    <source>
        <strain evidence="1">NS2018</strain>
        <tissue evidence="1">Leaf</tissue>
    </source>
</reference>
<evidence type="ECO:0000313" key="2">
    <source>
        <dbReference type="Proteomes" id="UP001168877"/>
    </source>
</evidence>
<reference evidence="1" key="1">
    <citation type="journal article" date="2022" name="Plant J.">
        <title>Strategies of tolerance reflected in two North American maple genomes.</title>
        <authorList>
            <person name="McEvoy S.L."/>
            <person name="Sezen U.U."/>
            <person name="Trouern-Trend A."/>
            <person name="McMahon S.M."/>
            <person name="Schaberg P.G."/>
            <person name="Yang J."/>
            <person name="Wegrzyn J.L."/>
            <person name="Swenson N.G."/>
        </authorList>
    </citation>
    <scope>NUCLEOTIDE SEQUENCE</scope>
    <source>
        <strain evidence="1">NS2018</strain>
    </source>
</reference>
<organism evidence="1 2">
    <name type="scientific">Acer saccharum</name>
    <name type="common">Sugar maple</name>
    <dbReference type="NCBI Taxonomy" id="4024"/>
    <lineage>
        <taxon>Eukaryota</taxon>
        <taxon>Viridiplantae</taxon>
        <taxon>Streptophyta</taxon>
        <taxon>Embryophyta</taxon>
        <taxon>Tracheophyta</taxon>
        <taxon>Spermatophyta</taxon>
        <taxon>Magnoliopsida</taxon>
        <taxon>eudicotyledons</taxon>
        <taxon>Gunneridae</taxon>
        <taxon>Pentapetalae</taxon>
        <taxon>rosids</taxon>
        <taxon>malvids</taxon>
        <taxon>Sapindales</taxon>
        <taxon>Sapindaceae</taxon>
        <taxon>Hippocastanoideae</taxon>
        <taxon>Acereae</taxon>
        <taxon>Acer</taxon>
    </lineage>
</organism>